<keyword evidence="2" id="KW-0723">Serine/threonine-protein kinase</keyword>
<keyword evidence="12" id="KW-1185">Reference proteome</keyword>
<evidence type="ECO:0000256" key="2">
    <source>
        <dbReference type="ARBA" id="ARBA00022527"/>
    </source>
</evidence>
<keyword evidence="4" id="KW-0547">Nucleotide-binding</keyword>
<evidence type="ECO:0000313" key="11">
    <source>
        <dbReference type="EMBL" id="CAK0909304.1"/>
    </source>
</evidence>
<evidence type="ECO:0000256" key="6">
    <source>
        <dbReference type="ARBA" id="ARBA00022840"/>
    </source>
</evidence>
<dbReference type="InterPro" id="IPR011009">
    <property type="entry name" value="Kinase-like_dom_sf"/>
</dbReference>
<evidence type="ECO:0000256" key="4">
    <source>
        <dbReference type="ARBA" id="ARBA00022741"/>
    </source>
</evidence>
<dbReference type="InterPro" id="IPR000719">
    <property type="entry name" value="Prot_kinase_dom"/>
</dbReference>
<dbReference type="PANTHER" id="PTHR44899:SF3">
    <property type="entry name" value="SERINE_THREONINE-PROTEIN KINASE NEK1"/>
    <property type="match status" value="1"/>
</dbReference>
<dbReference type="Proteomes" id="UP001189429">
    <property type="component" value="Unassembled WGS sequence"/>
</dbReference>
<keyword evidence="5" id="KW-0418">Kinase</keyword>
<feature type="compositionally biased region" description="Basic and acidic residues" evidence="9">
    <location>
        <begin position="508"/>
        <end position="523"/>
    </location>
</feature>
<name>A0ABN9Y9F8_9DINO</name>
<reference evidence="11" key="1">
    <citation type="submission" date="2023-10" db="EMBL/GenBank/DDBJ databases">
        <authorList>
            <person name="Chen Y."/>
            <person name="Shah S."/>
            <person name="Dougan E. K."/>
            <person name="Thang M."/>
            <person name="Chan C."/>
        </authorList>
    </citation>
    <scope>NUCLEOTIDE SEQUENCE [LARGE SCALE GENOMIC DNA]</scope>
</reference>
<feature type="region of interest" description="Disordered" evidence="9">
    <location>
        <begin position="466"/>
        <end position="523"/>
    </location>
</feature>
<feature type="domain" description="Protein kinase" evidence="10">
    <location>
        <begin position="129"/>
        <end position="400"/>
    </location>
</feature>
<feature type="compositionally biased region" description="Pro residues" evidence="9">
    <location>
        <begin position="477"/>
        <end position="488"/>
    </location>
</feature>
<evidence type="ECO:0000313" key="12">
    <source>
        <dbReference type="Proteomes" id="UP001189429"/>
    </source>
</evidence>
<dbReference type="EMBL" id="CAUYUJ010022170">
    <property type="protein sequence ID" value="CAK0909304.1"/>
    <property type="molecule type" value="Genomic_DNA"/>
</dbReference>
<dbReference type="SUPFAM" id="SSF56112">
    <property type="entry name" value="Protein kinase-like (PK-like)"/>
    <property type="match status" value="1"/>
</dbReference>
<gene>
    <name evidence="11" type="ORF">PCOR1329_LOCUS83748</name>
</gene>
<dbReference type="CDD" id="cd08215">
    <property type="entry name" value="STKc_Nek"/>
    <property type="match status" value="1"/>
</dbReference>
<comment type="catalytic activity">
    <reaction evidence="7">
        <text>L-threonyl-[protein] + ATP = O-phospho-L-threonyl-[protein] + ADP + H(+)</text>
        <dbReference type="Rhea" id="RHEA:46608"/>
        <dbReference type="Rhea" id="RHEA-COMP:11060"/>
        <dbReference type="Rhea" id="RHEA-COMP:11605"/>
        <dbReference type="ChEBI" id="CHEBI:15378"/>
        <dbReference type="ChEBI" id="CHEBI:30013"/>
        <dbReference type="ChEBI" id="CHEBI:30616"/>
        <dbReference type="ChEBI" id="CHEBI:61977"/>
        <dbReference type="ChEBI" id="CHEBI:456216"/>
        <dbReference type="EC" id="2.7.11.1"/>
    </reaction>
</comment>
<feature type="region of interest" description="Disordered" evidence="9">
    <location>
        <begin position="406"/>
        <end position="428"/>
    </location>
</feature>
<feature type="compositionally biased region" description="Basic and acidic residues" evidence="9">
    <location>
        <begin position="848"/>
        <end position="861"/>
    </location>
</feature>
<evidence type="ECO:0000256" key="7">
    <source>
        <dbReference type="ARBA" id="ARBA00047899"/>
    </source>
</evidence>
<dbReference type="Pfam" id="PF00069">
    <property type="entry name" value="Pkinase"/>
    <property type="match status" value="1"/>
</dbReference>
<dbReference type="Gene3D" id="3.30.200.20">
    <property type="entry name" value="Phosphorylase Kinase, domain 1"/>
    <property type="match status" value="1"/>
</dbReference>
<sequence length="903" mass="95289">MNACILSPAYPVMSKRSAVRDNLHINYDETPPAIYQASAGHACLRDAQHMTRRLLITRLRWRAVALRARTSPSSDFPASRAPQGVRRAPWGPLQSPSCLFDLRVEPAPATPPLAHPCAVRSGAMFEQRYEVLRALGCGAYGAAHLVRRRGPREGGPGAGAEELQVAKEVNMPHLDEKQRQVAVAESEVLRKMSHPNIIGYIDSFLQGPKLYIVMEYADGGDLADKIRECKDAENILSEAEVVCVHLQLVFALMHVHGHKILHRDLKPHNVFLTRGGLVKLGDFGVARVLESTAAEAQTCIGTPLYLSPEICNNKPYGVQSDLWSLGVVTYELAALRVPFRASNLPALMMQVLGAVPDPLPEPFSRGLGQIVLGLLDKDPARRPSLRAVVRTPLAERHARLLLAGSRARLGAGRSPPPRPAEEALPNVPQHAEDALEAERRHREIALAEYRRSRGIAARARRRNQSNIGLLAPACPARSPPPRRAPAPPRAARQPDGRASDAAAGGADARSEVRRRAEFERRRKEAAHLEQLDRARRQFEEDRRVAARRGLAQQASSDAGWPACGRQLGQAEVEEGGAGCEGAAAAAPLARPDGAAAAAAGGAALEGPQAPAGCERTSAVAPQALGLPLRAAAVEAQAVTLLPQPQGVSCERTRVPQPGGEAWPDWQTQAAGRLAAAGRQVWVTVGADLAAEACSPLLPPDATVCEQTSVSRVSHDLARLEVLFAAVVDLGGGSVGAAATLAAEAAERTLGLGELALSGLEHGEAALPPVLEVTLPPVLDLTVSAASVSSLALCAATAAACEEAAAGTAVGPERLEEQPRSARDVVRAAQVPPVPAAGAAVAPPAPGPEFEHGHQFDGRAARDLSPGIGGTEPLGPEAGPPRQPHPEGPAGRPPPAQRCCCALM</sequence>
<accession>A0ABN9Y9F8</accession>
<dbReference type="PANTHER" id="PTHR44899">
    <property type="entry name" value="CAMK FAMILY PROTEIN KINASE"/>
    <property type="match status" value="1"/>
</dbReference>
<feature type="region of interest" description="Disordered" evidence="9">
    <location>
        <begin position="835"/>
        <end position="898"/>
    </location>
</feature>
<dbReference type="SMART" id="SM00220">
    <property type="entry name" value="S_TKc"/>
    <property type="match status" value="1"/>
</dbReference>
<comment type="caution">
    <text evidence="11">The sequence shown here is derived from an EMBL/GenBank/DDBJ whole genome shotgun (WGS) entry which is preliminary data.</text>
</comment>
<evidence type="ECO:0000256" key="9">
    <source>
        <dbReference type="SAM" id="MobiDB-lite"/>
    </source>
</evidence>
<evidence type="ECO:0000256" key="1">
    <source>
        <dbReference type="ARBA" id="ARBA00012513"/>
    </source>
</evidence>
<keyword evidence="6" id="KW-0067">ATP-binding</keyword>
<proteinExistence type="predicted"/>
<dbReference type="PROSITE" id="PS50011">
    <property type="entry name" value="PROTEIN_KINASE_DOM"/>
    <property type="match status" value="1"/>
</dbReference>
<protein>
    <recommendedName>
        <fullName evidence="1">non-specific serine/threonine protein kinase</fullName>
        <ecNumber evidence="1">2.7.11.1</ecNumber>
    </recommendedName>
</protein>
<dbReference type="Gene3D" id="1.10.510.10">
    <property type="entry name" value="Transferase(Phosphotransferase) domain 1"/>
    <property type="match status" value="1"/>
</dbReference>
<dbReference type="PROSITE" id="PS00108">
    <property type="entry name" value="PROTEIN_KINASE_ST"/>
    <property type="match status" value="1"/>
</dbReference>
<evidence type="ECO:0000256" key="3">
    <source>
        <dbReference type="ARBA" id="ARBA00022679"/>
    </source>
</evidence>
<keyword evidence="3" id="KW-0808">Transferase</keyword>
<evidence type="ECO:0000256" key="5">
    <source>
        <dbReference type="ARBA" id="ARBA00022777"/>
    </source>
</evidence>
<feature type="compositionally biased region" description="Pro residues" evidence="9">
    <location>
        <begin position="877"/>
        <end position="895"/>
    </location>
</feature>
<dbReference type="InterPro" id="IPR008271">
    <property type="entry name" value="Ser/Thr_kinase_AS"/>
</dbReference>
<comment type="catalytic activity">
    <reaction evidence="8">
        <text>L-seryl-[protein] + ATP = O-phospho-L-seryl-[protein] + ADP + H(+)</text>
        <dbReference type="Rhea" id="RHEA:17989"/>
        <dbReference type="Rhea" id="RHEA-COMP:9863"/>
        <dbReference type="Rhea" id="RHEA-COMP:11604"/>
        <dbReference type="ChEBI" id="CHEBI:15378"/>
        <dbReference type="ChEBI" id="CHEBI:29999"/>
        <dbReference type="ChEBI" id="CHEBI:30616"/>
        <dbReference type="ChEBI" id="CHEBI:83421"/>
        <dbReference type="ChEBI" id="CHEBI:456216"/>
        <dbReference type="EC" id="2.7.11.1"/>
    </reaction>
</comment>
<evidence type="ECO:0000256" key="8">
    <source>
        <dbReference type="ARBA" id="ARBA00048679"/>
    </source>
</evidence>
<dbReference type="InterPro" id="IPR051131">
    <property type="entry name" value="NEK_Ser/Thr_kinase_NIMA"/>
</dbReference>
<dbReference type="EC" id="2.7.11.1" evidence="1"/>
<organism evidence="11 12">
    <name type="scientific">Prorocentrum cordatum</name>
    <dbReference type="NCBI Taxonomy" id="2364126"/>
    <lineage>
        <taxon>Eukaryota</taxon>
        <taxon>Sar</taxon>
        <taxon>Alveolata</taxon>
        <taxon>Dinophyceae</taxon>
        <taxon>Prorocentrales</taxon>
        <taxon>Prorocentraceae</taxon>
        <taxon>Prorocentrum</taxon>
    </lineage>
</organism>
<evidence type="ECO:0000259" key="10">
    <source>
        <dbReference type="PROSITE" id="PS50011"/>
    </source>
</evidence>